<name>A0A1S1P551_METEX</name>
<proteinExistence type="predicted"/>
<dbReference type="Proteomes" id="UP000180215">
    <property type="component" value="Unassembled WGS sequence"/>
</dbReference>
<gene>
    <name evidence="1" type="ORF">BK022_21905</name>
</gene>
<comment type="caution">
    <text evidence="1">The sequence shown here is derived from an EMBL/GenBank/DDBJ whole genome shotgun (WGS) entry which is preliminary data.</text>
</comment>
<reference evidence="1 2" key="1">
    <citation type="submission" date="2016-10" db="EMBL/GenBank/DDBJ databases">
        <title>Draft genome sequence of Methylobacterium extorquens CP3, a seed endophyte of Crotalaria pumila with plant growth-promoting and metal tolerance properties.</title>
        <authorList>
            <person name="Sanchez-Lopez A.S."/>
            <person name="Van Hamme J.D."/>
            <person name="Thijs S."/>
            <person name="Mcammond B.M."/>
            <person name="Stevens V."/>
            <person name="Gonzalez-Chavez M.D.C."/>
            <person name="Vangronsveld J."/>
        </authorList>
    </citation>
    <scope>NUCLEOTIDE SEQUENCE [LARGE SCALE GENOMIC DNA]</scope>
    <source>
        <strain evidence="1 2">CP3</strain>
    </source>
</reference>
<dbReference type="AlphaFoldDB" id="A0A1S1P551"/>
<accession>A0A1S1P551</accession>
<sequence length="100" mass="11188">MDLKKATETLIVFADLDLLVERVLALVRAHNALRQDGFHLISDDDLVEIYRLLTELHEVAIDGADPELVAPTILQLRLKLSVLEVTISAHLNAPSPQYLH</sequence>
<organism evidence="1 2">
    <name type="scientific">Methylorubrum extorquens</name>
    <name type="common">Methylobacterium dichloromethanicum</name>
    <name type="synonym">Methylobacterium extorquens</name>
    <dbReference type="NCBI Taxonomy" id="408"/>
    <lineage>
        <taxon>Bacteria</taxon>
        <taxon>Pseudomonadati</taxon>
        <taxon>Pseudomonadota</taxon>
        <taxon>Alphaproteobacteria</taxon>
        <taxon>Hyphomicrobiales</taxon>
        <taxon>Methylobacteriaceae</taxon>
        <taxon>Methylorubrum</taxon>
    </lineage>
</organism>
<protein>
    <submittedName>
        <fullName evidence="1">Uncharacterized protein</fullName>
    </submittedName>
</protein>
<evidence type="ECO:0000313" key="1">
    <source>
        <dbReference type="EMBL" id="OHV15044.1"/>
    </source>
</evidence>
<evidence type="ECO:0000313" key="2">
    <source>
        <dbReference type="Proteomes" id="UP000180215"/>
    </source>
</evidence>
<dbReference type="EMBL" id="MNAO01000360">
    <property type="protein sequence ID" value="OHV15044.1"/>
    <property type="molecule type" value="Genomic_DNA"/>
</dbReference>